<name>A0ABN9UZ32_9DINO</name>
<evidence type="ECO:0000256" key="10">
    <source>
        <dbReference type="SAM" id="MobiDB-lite"/>
    </source>
</evidence>
<gene>
    <name evidence="12" type="ORF">PCOR1329_LOCUS52944</name>
</gene>
<accession>A0ABN9UZ32</accession>
<feature type="compositionally biased region" description="Basic residues" evidence="10">
    <location>
        <begin position="211"/>
        <end position="223"/>
    </location>
</feature>
<dbReference type="Gene3D" id="2.102.10.10">
    <property type="entry name" value="Rieske [2Fe-2S] iron-sulphur domain"/>
    <property type="match status" value="1"/>
</dbReference>
<dbReference type="InterPro" id="IPR036922">
    <property type="entry name" value="Rieske_2Fe-2S_sf"/>
</dbReference>
<organism evidence="12 13">
    <name type="scientific">Prorocentrum cordatum</name>
    <dbReference type="NCBI Taxonomy" id="2364126"/>
    <lineage>
        <taxon>Eukaryota</taxon>
        <taxon>Sar</taxon>
        <taxon>Alveolata</taxon>
        <taxon>Dinophyceae</taxon>
        <taxon>Prorocentrales</taxon>
        <taxon>Prorocentraceae</taxon>
        <taxon>Prorocentrum</taxon>
    </lineage>
</organism>
<dbReference type="PANTHER" id="PTHR21266">
    <property type="entry name" value="IRON-SULFUR DOMAIN CONTAINING PROTEIN"/>
    <property type="match status" value="1"/>
</dbReference>
<keyword evidence="5" id="KW-1133">Transmembrane helix</keyword>
<dbReference type="PANTHER" id="PTHR21266:SF32">
    <property type="entry name" value="CHOLESTEROL 7-DESATURASE NVD"/>
    <property type="match status" value="1"/>
</dbReference>
<evidence type="ECO:0000256" key="1">
    <source>
        <dbReference type="ARBA" id="ARBA00004370"/>
    </source>
</evidence>
<evidence type="ECO:0000256" key="7">
    <source>
        <dbReference type="ARBA" id="ARBA00023004"/>
    </source>
</evidence>
<comment type="caution">
    <text evidence="12">The sequence shown here is derived from an EMBL/GenBank/DDBJ whole genome shotgun (WGS) entry which is preliminary data.</text>
</comment>
<evidence type="ECO:0000256" key="2">
    <source>
        <dbReference type="ARBA" id="ARBA00022692"/>
    </source>
</evidence>
<evidence type="ECO:0000256" key="3">
    <source>
        <dbReference type="ARBA" id="ARBA00022714"/>
    </source>
</evidence>
<dbReference type="EMBL" id="CAUYUJ010016449">
    <property type="protein sequence ID" value="CAK0865417.1"/>
    <property type="molecule type" value="Genomic_DNA"/>
</dbReference>
<evidence type="ECO:0000313" key="13">
    <source>
        <dbReference type="Proteomes" id="UP001189429"/>
    </source>
</evidence>
<keyword evidence="4" id="KW-0479">Metal-binding</keyword>
<evidence type="ECO:0000256" key="8">
    <source>
        <dbReference type="ARBA" id="ARBA00023014"/>
    </source>
</evidence>
<feature type="domain" description="Rieske" evidence="11">
    <location>
        <begin position="94"/>
        <end position="150"/>
    </location>
</feature>
<dbReference type="Pfam" id="PF00355">
    <property type="entry name" value="Rieske"/>
    <property type="match status" value="1"/>
</dbReference>
<dbReference type="SUPFAM" id="SSF50022">
    <property type="entry name" value="ISP domain"/>
    <property type="match status" value="1"/>
</dbReference>
<evidence type="ECO:0000313" key="12">
    <source>
        <dbReference type="EMBL" id="CAK0865417.1"/>
    </source>
</evidence>
<reference evidence="12" key="1">
    <citation type="submission" date="2023-10" db="EMBL/GenBank/DDBJ databases">
        <authorList>
            <person name="Chen Y."/>
            <person name="Shah S."/>
            <person name="Dougan E. K."/>
            <person name="Thang M."/>
            <person name="Chan C."/>
        </authorList>
    </citation>
    <scope>NUCLEOTIDE SEQUENCE [LARGE SCALE GENOMIC DNA]</scope>
</reference>
<dbReference type="InterPro" id="IPR017941">
    <property type="entry name" value="Rieske_2Fe-2S"/>
</dbReference>
<feature type="region of interest" description="Disordered" evidence="10">
    <location>
        <begin position="152"/>
        <end position="223"/>
    </location>
</feature>
<evidence type="ECO:0000256" key="9">
    <source>
        <dbReference type="ARBA" id="ARBA00023136"/>
    </source>
</evidence>
<evidence type="ECO:0000256" key="5">
    <source>
        <dbReference type="ARBA" id="ARBA00022989"/>
    </source>
</evidence>
<keyword evidence="3" id="KW-0001">2Fe-2S</keyword>
<dbReference type="PROSITE" id="PS51296">
    <property type="entry name" value="RIESKE"/>
    <property type="match status" value="1"/>
</dbReference>
<keyword evidence="6" id="KW-0560">Oxidoreductase</keyword>
<sequence>MEALRDHSQAALAAIGRQYPPLVAWLRAFPVSSWPLTLGNAALIWLGLWIWSPLRRPSVPRFSGATTEEVRRGRLTKLRSTCKLFPPPYPNGWYFLCRSSDVPRRQVLAVSAFGRELVAFRGESGALGVLHAFCPHLGTHLGHGGWVNGDSRCSGPSSARTTPGPSTRLASASRSRTASGSWGTTAGGSRTHSTRTGRSSASFSCGGMPTARRRATSPRCSRT</sequence>
<dbReference type="InterPro" id="IPR050584">
    <property type="entry name" value="Cholesterol_7-desaturase"/>
</dbReference>
<evidence type="ECO:0000256" key="4">
    <source>
        <dbReference type="ARBA" id="ARBA00022723"/>
    </source>
</evidence>
<keyword evidence="7" id="KW-0408">Iron</keyword>
<feature type="compositionally biased region" description="Polar residues" evidence="10">
    <location>
        <begin position="154"/>
        <end position="165"/>
    </location>
</feature>
<dbReference type="Proteomes" id="UP001189429">
    <property type="component" value="Unassembled WGS sequence"/>
</dbReference>
<proteinExistence type="predicted"/>
<protein>
    <recommendedName>
        <fullName evidence="11">Rieske domain-containing protein</fullName>
    </recommendedName>
</protein>
<feature type="compositionally biased region" description="Low complexity" evidence="10">
    <location>
        <begin position="166"/>
        <end position="202"/>
    </location>
</feature>
<keyword evidence="8" id="KW-0411">Iron-sulfur</keyword>
<evidence type="ECO:0000259" key="11">
    <source>
        <dbReference type="PROSITE" id="PS51296"/>
    </source>
</evidence>
<comment type="subcellular location">
    <subcellularLocation>
        <location evidence="1">Membrane</location>
    </subcellularLocation>
</comment>
<keyword evidence="2" id="KW-0812">Transmembrane</keyword>
<keyword evidence="9" id="KW-0472">Membrane</keyword>
<evidence type="ECO:0000256" key="6">
    <source>
        <dbReference type="ARBA" id="ARBA00023002"/>
    </source>
</evidence>
<keyword evidence="13" id="KW-1185">Reference proteome</keyword>